<evidence type="ECO:0000313" key="2">
    <source>
        <dbReference type="Proteomes" id="UP001208534"/>
    </source>
</evidence>
<dbReference type="Proteomes" id="UP001208534">
    <property type="component" value="Unassembled WGS sequence"/>
</dbReference>
<dbReference type="EMBL" id="JAHPRE010000009">
    <property type="protein sequence ID" value="MCU4396053.1"/>
    <property type="molecule type" value="Genomic_DNA"/>
</dbReference>
<sequence>MAAKKNQHYVPQYYFRYFNDKQKFISLLLVNDKRIINKCSISDQSSLPYFYGDSEVEDKICIIENSNRIALNKFLDEKIIDKQQKKEIIECILFQHSRTAKSRQLMKSTWQTVEAFTDFHDNVGNERDAKKWLQQNDLKSFEVNEKQWHLRQLSMLKNASWQLSDLDYLILNNKSELDFVFSDAPVVYLNPFMVNFKEKGITGTLSKGLIVAYPVSNKLLVLLFERQVYNFDPLIDRLINKNKTLDADVEMVKYFNYLQFLNAESCVYSNQKESLEILKERSGRVITKFTCNIELKNEGKNNAGVLFSGALDQTPNFPPPPFFNYKIAKKFWKSRQKSQQNYKKLNEKRFKRLLSEDGIKQLSKAKSFDEIFSIFNLTI</sequence>
<proteinExistence type="predicted"/>
<evidence type="ECO:0000313" key="1">
    <source>
        <dbReference type="EMBL" id="MCU4396053.1"/>
    </source>
</evidence>
<name>A0AAW5R5S7_ACIJU</name>
<accession>A0AAW5R5S7</accession>
<dbReference type="InterPro" id="IPR025332">
    <property type="entry name" value="DUF4238"/>
</dbReference>
<comment type="caution">
    <text evidence="1">The sequence shown here is derived from an EMBL/GenBank/DDBJ whole genome shotgun (WGS) entry which is preliminary data.</text>
</comment>
<dbReference type="Pfam" id="PF14022">
    <property type="entry name" value="DUF4238"/>
    <property type="match status" value="1"/>
</dbReference>
<dbReference type="AlphaFoldDB" id="A0AAW5R5S7"/>
<reference evidence="1" key="1">
    <citation type="submission" date="2021-06" db="EMBL/GenBank/DDBJ databases">
        <title>Propagation of a rapidly emergent carbapenem-resistant Acinetobacter baumannii lineage by various extra-hospital transmission networks.</title>
        <authorList>
            <person name="Calix J."/>
        </authorList>
    </citation>
    <scope>NUCLEOTIDE SEQUENCE</scope>
    <source>
        <strain evidence="1">WU_MDCI_Aw63</strain>
    </source>
</reference>
<dbReference type="RefSeq" id="WP_005403864.1">
    <property type="nucleotide sequence ID" value="NZ_CABKOY010000039.1"/>
</dbReference>
<gene>
    <name evidence="1" type="ORF">KTH64_03515</name>
</gene>
<protein>
    <submittedName>
        <fullName evidence="1">DUF4238 domain-containing protein</fullName>
    </submittedName>
</protein>
<organism evidence="1 2">
    <name type="scientific">Acinetobacter junii</name>
    <dbReference type="NCBI Taxonomy" id="40215"/>
    <lineage>
        <taxon>Bacteria</taxon>
        <taxon>Pseudomonadati</taxon>
        <taxon>Pseudomonadota</taxon>
        <taxon>Gammaproteobacteria</taxon>
        <taxon>Moraxellales</taxon>
        <taxon>Moraxellaceae</taxon>
        <taxon>Acinetobacter</taxon>
    </lineage>
</organism>